<evidence type="ECO:0000256" key="5">
    <source>
        <dbReference type="ARBA" id="ARBA00023319"/>
    </source>
</evidence>
<reference evidence="7 8" key="2">
    <citation type="submission" date="2018-10" db="EMBL/GenBank/DDBJ databases">
        <authorList>
            <consortium name="Pathogen Informatics"/>
        </authorList>
    </citation>
    <scope>NUCLEOTIDE SEQUENCE [LARGE SCALE GENOMIC DNA]</scope>
</reference>
<reference evidence="9" key="1">
    <citation type="submission" date="2017-02" db="UniProtKB">
        <authorList>
            <consortium name="WormBaseParasite"/>
        </authorList>
    </citation>
    <scope>IDENTIFICATION</scope>
</reference>
<dbReference type="PANTHER" id="PTHR11640:SF31">
    <property type="entry name" value="IRREGULAR CHIASM C-ROUGHEST PROTEIN-RELATED"/>
    <property type="match status" value="1"/>
</dbReference>
<keyword evidence="3" id="KW-1015">Disulfide bond</keyword>
<keyword evidence="6" id="KW-0812">Transmembrane</keyword>
<feature type="transmembrane region" description="Helical" evidence="6">
    <location>
        <begin position="426"/>
        <end position="449"/>
    </location>
</feature>
<gene>
    <name evidence="7" type="ORF">EVEC_LOCUS2259</name>
</gene>
<dbReference type="Gene3D" id="2.60.40.10">
    <property type="entry name" value="Immunoglobulins"/>
    <property type="match status" value="1"/>
</dbReference>
<keyword evidence="6" id="KW-1133">Transmembrane helix</keyword>
<dbReference type="STRING" id="51028.A0A0N4UYA4"/>
<dbReference type="GO" id="GO:0005886">
    <property type="term" value="C:plasma membrane"/>
    <property type="evidence" value="ECO:0007669"/>
    <property type="project" value="TreeGrafter"/>
</dbReference>
<dbReference type="OrthoDB" id="6107927at2759"/>
<keyword evidence="5" id="KW-0393">Immunoglobulin domain</keyword>
<feature type="transmembrane region" description="Helical" evidence="6">
    <location>
        <begin position="470"/>
        <end position="492"/>
    </location>
</feature>
<dbReference type="GO" id="GO:0005911">
    <property type="term" value="C:cell-cell junction"/>
    <property type="evidence" value="ECO:0007669"/>
    <property type="project" value="TreeGrafter"/>
</dbReference>
<protein>
    <submittedName>
        <fullName evidence="9">Ig-like domain-containing protein</fullName>
    </submittedName>
</protein>
<dbReference type="EMBL" id="UXUI01007345">
    <property type="protein sequence ID" value="VDD87116.1"/>
    <property type="molecule type" value="Genomic_DNA"/>
</dbReference>
<dbReference type="Proteomes" id="UP000274131">
    <property type="component" value="Unassembled WGS sequence"/>
</dbReference>
<dbReference type="GO" id="GO:0050839">
    <property type="term" value="F:cell adhesion molecule binding"/>
    <property type="evidence" value="ECO:0007669"/>
    <property type="project" value="TreeGrafter"/>
</dbReference>
<dbReference type="InterPro" id="IPR051275">
    <property type="entry name" value="Cell_adhesion_signaling"/>
</dbReference>
<name>A0A0N4UYA4_ENTVE</name>
<evidence type="ECO:0000256" key="1">
    <source>
        <dbReference type="ARBA" id="ARBA00004479"/>
    </source>
</evidence>
<evidence type="ECO:0000256" key="2">
    <source>
        <dbReference type="ARBA" id="ARBA00023136"/>
    </source>
</evidence>
<dbReference type="PANTHER" id="PTHR11640">
    <property type="entry name" value="NEPHRIN"/>
    <property type="match status" value="1"/>
</dbReference>
<organism evidence="9">
    <name type="scientific">Enterobius vermicularis</name>
    <name type="common">Human pinworm</name>
    <dbReference type="NCBI Taxonomy" id="51028"/>
    <lineage>
        <taxon>Eukaryota</taxon>
        <taxon>Metazoa</taxon>
        <taxon>Ecdysozoa</taxon>
        <taxon>Nematoda</taxon>
        <taxon>Chromadorea</taxon>
        <taxon>Rhabditida</taxon>
        <taxon>Spirurina</taxon>
        <taxon>Oxyuridomorpha</taxon>
        <taxon>Oxyuroidea</taxon>
        <taxon>Oxyuridae</taxon>
        <taxon>Enterobius</taxon>
    </lineage>
</organism>
<keyword evidence="8" id="KW-1185">Reference proteome</keyword>
<evidence type="ECO:0000256" key="3">
    <source>
        <dbReference type="ARBA" id="ARBA00023157"/>
    </source>
</evidence>
<evidence type="ECO:0000313" key="8">
    <source>
        <dbReference type="Proteomes" id="UP000274131"/>
    </source>
</evidence>
<keyword evidence="4" id="KW-0325">Glycoprotein</keyword>
<evidence type="ECO:0000313" key="9">
    <source>
        <dbReference type="WBParaSite" id="EVEC_0000255101-mRNA-1"/>
    </source>
</evidence>
<proteinExistence type="predicted"/>
<accession>A0A0N4UYA4</accession>
<evidence type="ECO:0000256" key="6">
    <source>
        <dbReference type="SAM" id="Phobius"/>
    </source>
</evidence>
<dbReference type="GO" id="GO:0098609">
    <property type="term" value="P:cell-cell adhesion"/>
    <property type="evidence" value="ECO:0007669"/>
    <property type="project" value="TreeGrafter"/>
</dbReference>
<evidence type="ECO:0000313" key="7">
    <source>
        <dbReference type="EMBL" id="VDD87116.1"/>
    </source>
</evidence>
<dbReference type="WBParaSite" id="EVEC_0000255101-mRNA-1">
    <property type="protein sequence ID" value="EVEC_0000255101-mRNA-1"/>
    <property type="gene ID" value="EVEC_0000255101"/>
</dbReference>
<keyword evidence="2 6" id="KW-0472">Membrane</keyword>
<sequence>MVCYRQLKNWLIADILHPFQKGEEEERKILWKTLKHFLQTVVLRNIAINPNWTGLIITCQASFTIGGVVDTNDSGQTTIEVRYLRNPRVVYQSGRGPVLINQAYRFYVECLRTIEGRCQQSGPPKIIHCAVDAQPQATVFKWLKNGVATSGNGAEMTINADMIGRSIQCAANNGLYGESEMPTSQAVLIDVYTPARLVQTNFQELQAKEGLFSNGNRIAISKDFVMECVVEGTPRPEVFWRLRKNNGDVVYADCIHPQYAIENGIREQRTSQPVFGEISRLKAVCPIRIQNYSFTGQYWCAACSRVAEETHECSPSLDVPGTSVLNVQVEGAPMESDSPSTIDQQYDTKDAVVTVHYCSEPEPNPPRDIIFSVDEHEIQIEQSWQNFRFEGATRNNTVPNCYLASISVPLKTLLGGEGVSSSSFPAWAIVLLCILGVIILLAIFLYFCVRRSLFCFNSKGYSRSFGSHSETAVLLFDFLSLIMIISLTLVLLSGRYDVKEQSCSLNVREAYVDDAPRPIYQSSGQPAEVIRCESRTDSACQLYLSKEAVV</sequence>
<comment type="subcellular location">
    <subcellularLocation>
        <location evidence="1">Membrane</location>
        <topology evidence="1">Single-pass type I membrane protein</topology>
    </subcellularLocation>
</comment>
<evidence type="ECO:0000256" key="4">
    <source>
        <dbReference type="ARBA" id="ARBA00023180"/>
    </source>
</evidence>
<dbReference type="InterPro" id="IPR013783">
    <property type="entry name" value="Ig-like_fold"/>
</dbReference>
<dbReference type="AlphaFoldDB" id="A0A0N4UYA4"/>